<evidence type="ECO:0000313" key="3">
    <source>
        <dbReference type="Proteomes" id="UP000887458"/>
    </source>
</evidence>
<reference evidence="2 3" key="2">
    <citation type="journal article" date="2022" name="Mol. Biol. Evol.">
        <title>Comparative Genomics Reveals Insights into the Divergent Evolution of Astigmatic Mites and Household Pest Adaptations.</title>
        <authorList>
            <person name="Xiong Q."/>
            <person name="Wan A.T."/>
            <person name="Liu X."/>
            <person name="Fung C.S."/>
            <person name="Xiao X."/>
            <person name="Malainual N."/>
            <person name="Hou J."/>
            <person name="Wang L."/>
            <person name="Wang M."/>
            <person name="Yang K.Y."/>
            <person name="Cui Y."/>
            <person name="Leung E.L."/>
            <person name="Nong W."/>
            <person name="Shin S.K."/>
            <person name="Au S.W."/>
            <person name="Jeong K.Y."/>
            <person name="Chew F.T."/>
            <person name="Hui J.H."/>
            <person name="Leung T.F."/>
            <person name="Tungtrongchitr A."/>
            <person name="Zhong N."/>
            <person name="Liu Z."/>
            <person name="Tsui S.K."/>
        </authorList>
    </citation>
    <scope>NUCLEOTIDE SEQUENCE [LARGE SCALE GENOMIC DNA]</scope>
    <source>
        <strain evidence="2">Derp</strain>
    </source>
</reference>
<organism evidence="2 3">
    <name type="scientific">Dermatophagoides pteronyssinus</name>
    <name type="common">European house dust mite</name>
    <dbReference type="NCBI Taxonomy" id="6956"/>
    <lineage>
        <taxon>Eukaryota</taxon>
        <taxon>Metazoa</taxon>
        <taxon>Ecdysozoa</taxon>
        <taxon>Arthropoda</taxon>
        <taxon>Chelicerata</taxon>
        <taxon>Arachnida</taxon>
        <taxon>Acari</taxon>
        <taxon>Acariformes</taxon>
        <taxon>Sarcoptiformes</taxon>
        <taxon>Astigmata</taxon>
        <taxon>Psoroptidia</taxon>
        <taxon>Analgoidea</taxon>
        <taxon>Pyroglyphidae</taxon>
        <taxon>Dermatophagoidinae</taxon>
        <taxon>Dermatophagoides</taxon>
    </lineage>
</organism>
<comment type="caution">
    <text evidence="2">The sequence shown here is derived from an EMBL/GenBank/DDBJ whole genome shotgun (WGS) entry which is preliminary data.</text>
</comment>
<dbReference type="Proteomes" id="UP000887458">
    <property type="component" value="Unassembled WGS sequence"/>
</dbReference>
<protein>
    <submittedName>
        <fullName evidence="2">Uncharacterized protein</fullName>
    </submittedName>
</protein>
<keyword evidence="1" id="KW-0472">Membrane</keyword>
<reference evidence="2 3" key="1">
    <citation type="journal article" date="2018" name="J. Allergy Clin. Immunol.">
        <title>High-quality assembly of Dermatophagoides pteronyssinus genome and transcriptome reveals a wide range of novel allergens.</title>
        <authorList>
            <person name="Liu X.Y."/>
            <person name="Yang K.Y."/>
            <person name="Wang M.Q."/>
            <person name="Kwok J.S."/>
            <person name="Zeng X."/>
            <person name="Yang Z."/>
            <person name="Xiao X.J."/>
            <person name="Lau C.P."/>
            <person name="Li Y."/>
            <person name="Huang Z.M."/>
            <person name="Ba J.G."/>
            <person name="Yim A.K."/>
            <person name="Ouyang C.Y."/>
            <person name="Ngai S.M."/>
            <person name="Chan T.F."/>
            <person name="Leung E.L."/>
            <person name="Liu L."/>
            <person name="Liu Z.G."/>
            <person name="Tsui S.K."/>
        </authorList>
    </citation>
    <scope>NUCLEOTIDE SEQUENCE [LARGE SCALE GENOMIC DNA]</scope>
    <source>
        <strain evidence="2">Derp</strain>
    </source>
</reference>
<keyword evidence="3" id="KW-1185">Reference proteome</keyword>
<keyword evidence="1" id="KW-0812">Transmembrane</keyword>
<gene>
    <name evidence="2" type="ORF">DERP_010054</name>
</gene>
<proteinExistence type="predicted"/>
<name>A0ABQ8JES4_DERPT</name>
<keyword evidence="1" id="KW-1133">Transmembrane helix</keyword>
<evidence type="ECO:0000256" key="1">
    <source>
        <dbReference type="SAM" id="Phobius"/>
    </source>
</evidence>
<evidence type="ECO:0000313" key="2">
    <source>
        <dbReference type="EMBL" id="KAH9421116.1"/>
    </source>
</evidence>
<dbReference type="EMBL" id="NJHN03000046">
    <property type="protein sequence ID" value="KAH9421116.1"/>
    <property type="molecule type" value="Genomic_DNA"/>
</dbReference>
<sequence length="65" mass="7538">MINGNIEIQVEIKTNMNTILETRKPKSEEMGSFFCGSNHLIWYLITTTTMLNNITWLIFCLVNVN</sequence>
<feature type="transmembrane region" description="Helical" evidence="1">
    <location>
        <begin position="40"/>
        <end position="64"/>
    </location>
</feature>
<accession>A0ABQ8JES4</accession>